<comment type="caution">
    <text evidence="1">The sequence shown here is derived from an EMBL/GenBank/DDBJ whole genome shotgun (WGS) entry which is preliminary data.</text>
</comment>
<reference evidence="1" key="1">
    <citation type="submission" date="2021-03" db="EMBL/GenBank/DDBJ databases">
        <title>Molecular epidemiology and mechanisms of colistin and carbapenem resistance in Enterobacteriaceae from clinical isolates, the environment and porcine samples in Pretoria, South Africa.</title>
        <authorList>
            <person name="Bogoshi D."/>
            <person name="Mbelle N.M."/>
            <person name="Naidoo V."/>
            <person name="Osei Sekyere J."/>
        </authorList>
    </citation>
    <scope>NUCLEOTIDE SEQUENCE</scope>
    <source>
        <strain evidence="1">C052</strain>
    </source>
</reference>
<proteinExistence type="predicted"/>
<evidence type="ECO:0000313" key="2">
    <source>
        <dbReference type="Proteomes" id="UP000664477"/>
    </source>
</evidence>
<name>A0A939NGX1_PRORE</name>
<dbReference type="Proteomes" id="UP000664477">
    <property type="component" value="Unassembled WGS sequence"/>
</dbReference>
<sequence length="61" mass="7374">MIGDREVDSYNLSYQNAFTEKLNFATDVFYTDGFYTNNANWEQKVNQKPRNKNQIRYRLSR</sequence>
<organism evidence="1 2">
    <name type="scientific">Providencia rettgeri</name>
    <dbReference type="NCBI Taxonomy" id="587"/>
    <lineage>
        <taxon>Bacteria</taxon>
        <taxon>Pseudomonadati</taxon>
        <taxon>Pseudomonadota</taxon>
        <taxon>Gammaproteobacteria</taxon>
        <taxon>Enterobacterales</taxon>
        <taxon>Morganellaceae</taxon>
        <taxon>Providencia</taxon>
    </lineage>
</organism>
<protein>
    <submittedName>
        <fullName evidence="1">Uncharacterized protein</fullName>
    </submittedName>
</protein>
<gene>
    <name evidence="1" type="ORF">J4727_16855</name>
</gene>
<accession>A0A939NGX1</accession>
<evidence type="ECO:0000313" key="1">
    <source>
        <dbReference type="EMBL" id="MBO1916521.1"/>
    </source>
</evidence>
<dbReference type="EMBL" id="JAGETQ010000131">
    <property type="protein sequence ID" value="MBO1916521.1"/>
    <property type="molecule type" value="Genomic_DNA"/>
</dbReference>
<dbReference type="AlphaFoldDB" id="A0A939NGX1"/>